<evidence type="ECO:0000256" key="1">
    <source>
        <dbReference type="SAM" id="MobiDB-lite"/>
    </source>
</evidence>
<keyword evidence="2" id="KW-0812">Transmembrane</keyword>
<dbReference type="RefSeq" id="WP_252435992.1">
    <property type="nucleotide sequence ID" value="NZ_JAGSOV010000010.1"/>
</dbReference>
<protein>
    <submittedName>
        <fullName evidence="3">Uncharacterized protein</fullName>
    </submittedName>
</protein>
<keyword evidence="4" id="KW-1185">Reference proteome</keyword>
<feature type="region of interest" description="Disordered" evidence="1">
    <location>
        <begin position="179"/>
        <end position="216"/>
    </location>
</feature>
<reference evidence="3" key="1">
    <citation type="submission" date="2021-04" db="EMBL/GenBank/DDBJ databases">
        <title>Pseudonocardia sp. nov., isolated from sandy soil of mangrove forest.</title>
        <authorList>
            <person name="Zan Z."/>
            <person name="Huang R."/>
            <person name="Liu W."/>
        </authorList>
    </citation>
    <scope>NUCLEOTIDE SEQUENCE</scope>
    <source>
        <strain evidence="3">S2-4</strain>
    </source>
</reference>
<gene>
    <name evidence="3" type="ORF">KDL28_04875</name>
</gene>
<dbReference type="Proteomes" id="UP001165283">
    <property type="component" value="Unassembled WGS sequence"/>
</dbReference>
<evidence type="ECO:0000313" key="3">
    <source>
        <dbReference type="EMBL" id="MCO1654383.1"/>
    </source>
</evidence>
<proteinExistence type="predicted"/>
<feature type="transmembrane region" description="Helical" evidence="2">
    <location>
        <begin position="122"/>
        <end position="141"/>
    </location>
</feature>
<feature type="transmembrane region" description="Helical" evidence="2">
    <location>
        <begin position="98"/>
        <end position="117"/>
    </location>
</feature>
<sequence>MREPAARPVPVPYLEPVVGAAWWTIGTSALKGGTGTLVLALGLGLSGGLLVALHRRHGTGVRLASGARGKFLRTVGITAALLAVSGSVLGYFSLGELVVPLGAVLVGLASISLAAVLDERPLVAAGALMLVLGAAGAVLALRSAGALYPVGAVGLIAGLLYWLIAAHRGGLLDPRRLRSEARTQRHPQPPPVGPARRGDTRRLPLPGEQDPARRGR</sequence>
<feature type="transmembrane region" description="Helical" evidence="2">
    <location>
        <begin position="147"/>
        <end position="166"/>
    </location>
</feature>
<feature type="transmembrane region" description="Helical" evidence="2">
    <location>
        <begin position="74"/>
        <end position="92"/>
    </location>
</feature>
<accession>A0ABT0ZUI7</accession>
<keyword evidence="2" id="KW-1133">Transmembrane helix</keyword>
<comment type="caution">
    <text evidence="3">The sequence shown here is derived from an EMBL/GenBank/DDBJ whole genome shotgun (WGS) entry which is preliminary data.</text>
</comment>
<keyword evidence="2" id="KW-0472">Membrane</keyword>
<organism evidence="3 4">
    <name type="scientific">Pseudonocardia humida</name>
    <dbReference type="NCBI Taxonomy" id="2800819"/>
    <lineage>
        <taxon>Bacteria</taxon>
        <taxon>Bacillati</taxon>
        <taxon>Actinomycetota</taxon>
        <taxon>Actinomycetes</taxon>
        <taxon>Pseudonocardiales</taxon>
        <taxon>Pseudonocardiaceae</taxon>
        <taxon>Pseudonocardia</taxon>
    </lineage>
</organism>
<dbReference type="EMBL" id="JAGSOV010000010">
    <property type="protein sequence ID" value="MCO1654383.1"/>
    <property type="molecule type" value="Genomic_DNA"/>
</dbReference>
<evidence type="ECO:0000313" key="4">
    <source>
        <dbReference type="Proteomes" id="UP001165283"/>
    </source>
</evidence>
<feature type="transmembrane region" description="Helical" evidence="2">
    <location>
        <begin position="20"/>
        <end position="53"/>
    </location>
</feature>
<evidence type="ECO:0000256" key="2">
    <source>
        <dbReference type="SAM" id="Phobius"/>
    </source>
</evidence>
<name>A0ABT0ZUI7_9PSEU</name>